<feature type="transmembrane region" description="Helical" evidence="7">
    <location>
        <begin position="12"/>
        <end position="35"/>
    </location>
</feature>
<evidence type="ECO:0000256" key="6">
    <source>
        <dbReference type="ARBA" id="ARBA00023136"/>
    </source>
</evidence>
<name>A0A6N7W4S9_9ACTO</name>
<dbReference type="PANTHER" id="PTHR32243:SF18">
    <property type="entry name" value="INNER MEMBRANE ABC TRANSPORTER PERMEASE PROTEIN YCJP"/>
    <property type="match status" value="1"/>
</dbReference>
<dbReference type="PANTHER" id="PTHR32243">
    <property type="entry name" value="MALTOSE TRANSPORT SYSTEM PERMEASE-RELATED"/>
    <property type="match status" value="1"/>
</dbReference>
<gene>
    <name evidence="9" type="ORF">FYJ24_06475</name>
</gene>
<keyword evidence="4 7" id="KW-0812">Transmembrane</keyword>
<feature type="transmembrane region" description="Helical" evidence="7">
    <location>
        <begin position="106"/>
        <end position="129"/>
    </location>
</feature>
<feature type="transmembrane region" description="Helical" evidence="7">
    <location>
        <begin position="194"/>
        <end position="216"/>
    </location>
</feature>
<evidence type="ECO:0000256" key="4">
    <source>
        <dbReference type="ARBA" id="ARBA00022692"/>
    </source>
</evidence>
<dbReference type="CDD" id="cd06261">
    <property type="entry name" value="TM_PBP2"/>
    <property type="match status" value="1"/>
</dbReference>
<dbReference type="InterPro" id="IPR050901">
    <property type="entry name" value="BP-dep_ABC_trans_perm"/>
</dbReference>
<dbReference type="InterPro" id="IPR035906">
    <property type="entry name" value="MetI-like_sf"/>
</dbReference>
<dbReference type="InterPro" id="IPR000515">
    <property type="entry name" value="MetI-like"/>
</dbReference>
<dbReference type="PROSITE" id="PS50928">
    <property type="entry name" value="ABC_TM1"/>
    <property type="match status" value="1"/>
</dbReference>
<keyword evidence="5 7" id="KW-1133">Transmembrane helix</keyword>
<dbReference type="Gene3D" id="1.10.3720.10">
    <property type="entry name" value="MetI-like"/>
    <property type="match status" value="1"/>
</dbReference>
<evidence type="ECO:0000259" key="8">
    <source>
        <dbReference type="PROSITE" id="PS50928"/>
    </source>
</evidence>
<sequence length="276" mass="30628">MGRQGARRYLSRIGFVFFLVLVSLFFAIPMLWLVLAPFDANPTMSIGMPDWTLSNFQRVFENPQAMRAILNSLIIGIGTMLLVVILGSTASYALSRVRIPGRDALLYSLLLLSSIVTGTAAMVPTFQLINLLGLINTQIAVILVITGGLLPTVIFILKDFMDSLPKSYEESARLYGAKPYQILMHVVAPVARPGIAFVAIWAIVQVWANFLVPFILLRSPELQPAAVVMHTFYTESGQADLRLISAFSLLYSLPVILIYFLVNRRFGFRFHGGIKS</sequence>
<dbReference type="Pfam" id="PF00528">
    <property type="entry name" value="BPD_transp_1"/>
    <property type="match status" value="1"/>
</dbReference>
<dbReference type="SUPFAM" id="SSF161098">
    <property type="entry name" value="MetI-like"/>
    <property type="match status" value="1"/>
</dbReference>
<comment type="caution">
    <text evidence="9">The sequence shown here is derived from an EMBL/GenBank/DDBJ whole genome shotgun (WGS) entry which is preliminary data.</text>
</comment>
<protein>
    <submittedName>
        <fullName evidence="9">Carbohydrate ABC transporter permease</fullName>
    </submittedName>
</protein>
<feature type="transmembrane region" description="Helical" evidence="7">
    <location>
        <begin position="68"/>
        <end position="94"/>
    </location>
</feature>
<comment type="similarity">
    <text evidence="7">Belongs to the binding-protein-dependent transport system permease family.</text>
</comment>
<keyword evidence="6 7" id="KW-0472">Membrane</keyword>
<feature type="transmembrane region" description="Helical" evidence="7">
    <location>
        <begin position="243"/>
        <end position="262"/>
    </location>
</feature>
<feature type="transmembrane region" description="Helical" evidence="7">
    <location>
        <begin position="135"/>
        <end position="157"/>
    </location>
</feature>
<evidence type="ECO:0000313" key="10">
    <source>
        <dbReference type="Proteomes" id="UP000470875"/>
    </source>
</evidence>
<evidence type="ECO:0000256" key="5">
    <source>
        <dbReference type="ARBA" id="ARBA00022989"/>
    </source>
</evidence>
<evidence type="ECO:0000313" key="9">
    <source>
        <dbReference type="EMBL" id="MSS84411.1"/>
    </source>
</evidence>
<reference evidence="9 10" key="1">
    <citation type="submission" date="2019-08" db="EMBL/GenBank/DDBJ databases">
        <title>In-depth cultivation of the pig gut microbiome towards novel bacterial diversity and tailored functional studies.</title>
        <authorList>
            <person name="Wylensek D."/>
            <person name="Hitch T.C.A."/>
            <person name="Clavel T."/>
        </authorList>
    </citation>
    <scope>NUCLEOTIDE SEQUENCE [LARGE SCALE GENOMIC DNA]</scope>
    <source>
        <strain evidence="9 10">WB03_NA08</strain>
    </source>
</reference>
<evidence type="ECO:0000256" key="7">
    <source>
        <dbReference type="RuleBase" id="RU363032"/>
    </source>
</evidence>
<keyword evidence="10" id="KW-1185">Reference proteome</keyword>
<organism evidence="9 10">
    <name type="scientific">Scrofimicrobium canadense</name>
    <dbReference type="NCBI Taxonomy" id="2652290"/>
    <lineage>
        <taxon>Bacteria</taxon>
        <taxon>Bacillati</taxon>
        <taxon>Actinomycetota</taxon>
        <taxon>Actinomycetes</taxon>
        <taxon>Actinomycetales</taxon>
        <taxon>Actinomycetaceae</taxon>
        <taxon>Scrofimicrobium</taxon>
    </lineage>
</organism>
<feature type="domain" description="ABC transmembrane type-1" evidence="8">
    <location>
        <begin position="69"/>
        <end position="262"/>
    </location>
</feature>
<dbReference type="GO" id="GO:0005886">
    <property type="term" value="C:plasma membrane"/>
    <property type="evidence" value="ECO:0007669"/>
    <property type="project" value="UniProtKB-SubCell"/>
</dbReference>
<evidence type="ECO:0000256" key="2">
    <source>
        <dbReference type="ARBA" id="ARBA00022448"/>
    </source>
</evidence>
<keyword evidence="2 7" id="KW-0813">Transport</keyword>
<dbReference type="AlphaFoldDB" id="A0A6N7W4S9"/>
<dbReference type="GO" id="GO:0055085">
    <property type="term" value="P:transmembrane transport"/>
    <property type="evidence" value="ECO:0007669"/>
    <property type="project" value="InterPro"/>
</dbReference>
<keyword evidence="3" id="KW-1003">Cell membrane</keyword>
<proteinExistence type="inferred from homology"/>
<dbReference type="Proteomes" id="UP000470875">
    <property type="component" value="Unassembled WGS sequence"/>
</dbReference>
<dbReference type="EMBL" id="VULO01000007">
    <property type="protein sequence ID" value="MSS84411.1"/>
    <property type="molecule type" value="Genomic_DNA"/>
</dbReference>
<comment type="subcellular location">
    <subcellularLocation>
        <location evidence="1 7">Cell membrane</location>
        <topology evidence="1 7">Multi-pass membrane protein</topology>
    </subcellularLocation>
</comment>
<accession>A0A6N7W4S9</accession>
<evidence type="ECO:0000256" key="1">
    <source>
        <dbReference type="ARBA" id="ARBA00004651"/>
    </source>
</evidence>
<evidence type="ECO:0000256" key="3">
    <source>
        <dbReference type="ARBA" id="ARBA00022475"/>
    </source>
</evidence>